<proteinExistence type="inferred from homology"/>
<dbReference type="PANTHER" id="PTHR43161">
    <property type="entry name" value="SORBITOL DEHYDROGENASE"/>
    <property type="match status" value="1"/>
</dbReference>
<evidence type="ECO:0000259" key="7">
    <source>
        <dbReference type="Pfam" id="PF08240"/>
    </source>
</evidence>
<organism evidence="8 9">
    <name type="scientific">Drosophila hydei</name>
    <name type="common">Fruit fly</name>
    <dbReference type="NCBI Taxonomy" id="7224"/>
    <lineage>
        <taxon>Eukaryota</taxon>
        <taxon>Metazoa</taxon>
        <taxon>Ecdysozoa</taxon>
        <taxon>Arthropoda</taxon>
        <taxon>Hexapoda</taxon>
        <taxon>Insecta</taxon>
        <taxon>Pterygota</taxon>
        <taxon>Neoptera</taxon>
        <taxon>Endopterygota</taxon>
        <taxon>Diptera</taxon>
        <taxon>Brachycera</taxon>
        <taxon>Muscomorpha</taxon>
        <taxon>Ephydroidea</taxon>
        <taxon>Drosophilidae</taxon>
        <taxon>Drosophila</taxon>
    </lineage>
</organism>
<evidence type="ECO:0000256" key="5">
    <source>
        <dbReference type="ARBA" id="ARBA00023002"/>
    </source>
</evidence>
<feature type="domain" description="Alcohol dehydrogenase-like N-terminal" evidence="7">
    <location>
        <begin position="1202"/>
        <end position="1304"/>
    </location>
</feature>
<dbReference type="Pfam" id="PF08240">
    <property type="entry name" value="ADH_N"/>
    <property type="match status" value="1"/>
</dbReference>
<feature type="region of interest" description="Disordered" evidence="6">
    <location>
        <begin position="380"/>
        <end position="436"/>
    </location>
</feature>
<dbReference type="Gene3D" id="3.40.50.720">
    <property type="entry name" value="NAD(P)-binding Rossmann-like Domain"/>
    <property type="match status" value="1"/>
</dbReference>
<dbReference type="KEGG" id="dhe:111602075"/>
<evidence type="ECO:0000313" key="8">
    <source>
        <dbReference type="Proteomes" id="UP000504633"/>
    </source>
</evidence>
<dbReference type="GeneID" id="111602075"/>
<dbReference type="Gene3D" id="3.90.180.10">
    <property type="entry name" value="Medium-chain alcohol dehydrogenases, catalytic domain"/>
    <property type="match status" value="1"/>
</dbReference>
<comment type="cofactor">
    <cofactor evidence="1">
        <name>Zn(2+)</name>
        <dbReference type="ChEBI" id="CHEBI:29105"/>
    </cofactor>
</comment>
<feature type="compositionally biased region" description="Basic and acidic residues" evidence="6">
    <location>
        <begin position="821"/>
        <end position="895"/>
    </location>
</feature>
<evidence type="ECO:0000256" key="4">
    <source>
        <dbReference type="ARBA" id="ARBA00022833"/>
    </source>
</evidence>
<accession>A0A6J1M8I7</accession>
<dbReference type="RefSeq" id="XP_023174770.2">
    <property type="nucleotide sequence ID" value="XM_023319002.2"/>
</dbReference>
<dbReference type="InterPro" id="IPR011032">
    <property type="entry name" value="GroES-like_sf"/>
</dbReference>
<feature type="compositionally biased region" description="Basic and acidic residues" evidence="6">
    <location>
        <begin position="411"/>
        <end position="429"/>
    </location>
</feature>
<feature type="region of interest" description="Disordered" evidence="6">
    <location>
        <begin position="1022"/>
        <end position="1041"/>
    </location>
</feature>
<feature type="compositionally biased region" description="Basic and acidic residues" evidence="6">
    <location>
        <begin position="721"/>
        <end position="789"/>
    </location>
</feature>
<keyword evidence="5" id="KW-0560">Oxidoreductase</keyword>
<protein>
    <submittedName>
        <fullName evidence="9">Uncharacterized protein LOC111602075 isoform X1</fullName>
    </submittedName>
</protein>
<feature type="compositionally biased region" description="Low complexity" evidence="6">
    <location>
        <begin position="381"/>
        <end position="402"/>
    </location>
</feature>
<dbReference type="Proteomes" id="UP000504633">
    <property type="component" value="Unplaced"/>
</dbReference>
<dbReference type="OrthoDB" id="3941538at2759"/>
<reference evidence="9" key="1">
    <citation type="submission" date="2025-08" db="UniProtKB">
        <authorList>
            <consortium name="RefSeq"/>
        </authorList>
    </citation>
    <scope>IDENTIFICATION</scope>
    <source>
        <strain evidence="9">15085-1641.00</strain>
        <tissue evidence="9">Whole body</tissue>
    </source>
</reference>
<evidence type="ECO:0000256" key="6">
    <source>
        <dbReference type="SAM" id="MobiDB-lite"/>
    </source>
</evidence>
<dbReference type="GO" id="GO:0046872">
    <property type="term" value="F:metal ion binding"/>
    <property type="evidence" value="ECO:0007669"/>
    <property type="project" value="UniProtKB-KW"/>
</dbReference>
<sequence length="1531" mass="166617">MRIFGKMTHLLHISRCLSYHAPICRPHRLLHGSCKQWKKICSKCVCWQPTPSQLIELLPSVPTMIHVQLYSQRSSSVFTPQTSVDMLRKRISFSGTPSESEIGESTSNVVPVGIIMPEAKDGKQLKIVIVPLDLANQDIESLRNTLEALNQLRIHASEIDAFTNSMIEDLNNEEAAQSSIEQHQPAVIEEITDDKQKLSFFEGYVQGVKSAANESVAEAAKNAETAETTIAVGAAESAATEATVTTTETVATAAPTATAVTTETAETADASAGSVAVSATETKKVTAEVPIITSESQNAKSETATSEQVKNMASEAPKQAEIVQKESEAPCLITSKAIEETAPVSEMTETAETTSGLPATSAVPSHAADITPMTPLPYTPSIPSAPSQTPAAPITTPSTPQTMPQAMPLGDPKEPQISAKHETASKADSNEVASAENQVDQISIEVPDCLGQRLNDMAIASMHLSFEMDMTNVRDALINGELAQQPEPTLGKDAMVFLETKVEADPENQPQNTVPLRFNALIKGMVQIDADKLDPAHLSDEQLPEYNDTVTSIAASICSTALQRGFATEAMNAAEQQEQPPQDQLNQQQKQQQQQPTTQVDLPVNTDKLKDVVAPIHAGGKIATNAGRMALKRNQAMKHMKQSVTMSAVAEPNYEDKQTFVSPQLKDGCKNPIVKKKKKCPKKCPLIDDPCKEDKCKRPQPKKTQKKAENTTEITASAKKCSKDGKGGKKDKKDSKGDKKKDPCAKFKGGKGDKGGKKDSSKGGKDGKKKDPCAKKGAGDKDKKKDPCAKFKKSAQKGKKDADKKGGKKCDKKGAKGSKGGKGEKKKDPCAKFKKGGDKKGGKSDKKKDPCAKSKKGADKKGADKKGGKSDKKKDPCAKFKKGADKKGGKSDKKKDPCKKKYSTYASPYGSQFNFTRNPKRCMSSLTLNGPKTLTEKKTSKFLLKLRPHFKAYTSRVRSSYENKQAIISNCSLKKKANTSSKAPAKFRVYSTLVRRHYDGMPSTTQMSAWGITSQIVRNQIQRGYSKKSKKKKSKKEMDSKCIALKNKSKPLKRKDIKARTGLRTDCHNPNLDGCPKKFCSGVCGKVKTPRKKCARDNKQPASPKMPKKPKKKLPAICMVGKKTKKGKERNKLLAPGVIINNQMRMLSNKAYTKRCICQAQEAQITVEEGADDDSNTMEVVRIPASYQISRERQPQPDVRPFDVLIDTGSIALTGSDIHVYENANKNMEGMTLGHDATGFVEKVGSCVKHLHVGDRVVIESALSCGICDYCKRGLYNICADLMYNGFLATHQTHPADLCHRLPDSISLEEGTLTQTLAMGCQACFKAEVSPTSNILIIGSSPTAVAAAMCAKAIGAQKVTIAGSMNSSLKMVETDFGFNTIYFDSNALFGEVLENVYNKFQEWPNCAINCAISPMTMNLAVMALQPCSACILAECESECASFNALDILMKNIRLIPSFRSANMYPTALQLIKSGRAPMHKFIAKTFSWSMLEEAFKSAQHESNIGLRKIIVNNTEEINIGGLFKKKPKNHF</sequence>
<keyword evidence="8" id="KW-1185">Reference proteome</keyword>
<comment type="similarity">
    <text evidence="2">Belongs to the zinc-containing alcohol dehydrogenase family.</text>
</comment>
<feature type="region of interest" description="Disordered" evidence="6">
    <location>
        <begin position="571"/>
        <end position="603"/>
    </location>
</feature>
<dbReference type="SUPFAM" id="SSF51735">
    <property type="entry name" value="NAD(P)-binding Rossmann-fold domains"/>
    <property type="match status" value="1"/>
</dbReference>
<evidence type="ECO:0000256" key="3">
    <source>
        <dbReference type="ARBA" id="ARBA00022723"/>
    </source>
</evidence>
<dbReference type="SUPFAM" id="SSF50129">
    <property type="entry name" value="GroES-like"/>
    <property type="match status" value="1"/>
</dbReference>
<dbReference type="InterPro" id="IPR036291">
    <property type="entry name" value="NAD(P)-bd_dom_sf"/>
</dbReference>
<feature type="compositionally biased region" description="Basic residues" evidence="6">
    <location>
        <begin position="1025"/>
        <end position="1035"/>
    </location>
</feature>
<dbReference type="GO" id="GO:0003939">
    <property type="term" value="F:L-iditol 2-dehydrogenase (NAD+) activity"/>
    <property type="evidence" value="ECO:0007669"/>
    <property type="project" value="TreeGrafter"/>
</dbReference>
<evidence type="ECO:0000256" key="1">
    <source>
        <dbReference type="ARBA" id="ARBA00001947"/>
    </source>
</evidence>
<feature type="compositionally biased region" description="Basic and acidic residues" evidence="6">
    <location>
        <begin position="798"/>
        <end position="814"/>
    </location>
</feature>
<keyword evidence="3" id="KW-0479">Metal-binding</keyword>
<feature type="compositionally biased region" description="Low complexity" evidence="6">
    <location>
        <begin position="572"/>
        <end position="603"/>
    </location>
</feature>
<keyword evidence="4" id="KW-0862">Zinc</keyword>
<dbReference type="PANTHER" id="PTHR43161:SF9">
    <property type="entry name" value="SORBITOL DEHYDROGENASE"/>
    <property type="match status" value="1"/>
</dbReference>
<evidence type="ECO:0000256" key="2">
    <source>
        <dbReference type="ARBA" id="ARBA00008072"/>
    </source>
</evidence>
<dbReference type="InterPro" id="IPR013154">
    <property type="entry name" value="ADH-like_N"/>
</dbReference>
<dbReference type="GO" id="GO:0006062">
    <property type="term" value="P:sorbitol catabolic process"/>
    <property type="evidence" value="ECO:0007669"/>
    <property type="project" value="TreeGrafter"/>
</dbReference>
<evidence type="ECO:0000313" key="9">
    <source>
        <dbReference type="RefSeq" id="XP_023174770.2"/>
    </source>
</evidence>
<gene>
    <name evidence="9" type="primary">LOC111602075</name>
</gene>
<name>A0A6J1M8I7_DROHY</name>
<feature type="region of interest" description="Disordered" evidence="6">
    <location>
        <begin position="691"/>
        <end position="899"/>
    </location>
</feature>